<keyword evidence="4" id="KW-0560">Oxidoreductase</keyword>
<dbReference type="InterPro" id="IPR008331">
    <property type="entry name" value="Ferritin_DPS_dom"/>
</dbReference>
<dbReference type="AlphaFoldDB" id="A0A517NR34"/>
<dbReference type="PANTHER" id="PTHR30295">
    <property type="entry name" value="BACTERIOFERRITIN"/>
    <property type="match status" value="1"/>
</dbReference>
<evidence type="ECO:0000313" key="5">
    <source>
        <dbReference type="Proteomes" id="UP000319817"/>
    </source>
</evidence>
<dbReference type="Pfam" id="PF00210">
    <property type="entry name" value="Ferritin"/>
    <property type="match status" value="1"/>
</dbReference>
<dbReference type="InterPro" id="IPR009078">
    <property type="entry name" value="Ferritin-like_SF"/>
</dbReference>
<dbReference type="OrthoDB" id="271860at2"/>
<dbReference type="InterPro" id="IPR012347">
    <property type="entry name" value="Ferritin-like"/>
</dbReference>
<dbReference type="Gene3D" id="1.20.1260.10">
    <property type="match status" value="1"/>
</dbReference>
<reference evidence="4 5" key="1">
    <citation type="submission" date="2019-02" db="EMBL/GenBank/DDBJ databases">
        <title>Deep-cultivation of Planctomycetes and their phenomic and genomic characterization uncovers novel biology.</title>
        <authorList>
            <person name="Wiegand S."/>
            <person name="Jogler M."/>
            <person name="Boedeker C."/>
            <person name="Pinto D."/>
            <person name="Vollmers J."/>
            <person name="Rivas-Marin E."/>
            <person name="Kohn T."/>
            <person name="Peeters S.H."/>
            <person name="Heuer A."/>
            <person name="Rast P."/>
            <person name="Oberbeckmann S."/>
            <person name="Bunk B."/>
            <person name="Jeske O."/>
            <person name="Meyerdierks A."/>
            <person name="Storesund J.E."/>
            <person name="Kallscheuer N."/>
            <person name="Luecker S."/>
            <person name="Lage O.M."/>
            <person name="Pohl T."/>
            <person name="Merkel B.J."/>
            <person name="Hornburger P."/>
            <person name="Mueller R.-W."/>
            <person name="Bruemmer F."/>
            <person name="Labrenz M."/>
            <person name="Spormann A.M."/>
            <person name="Op den Camp H."/>
            <person name="Overmann J."/>
            <person name="Amann R."/>
            <person name="Jetten M.S.M."/>
            <person name="Mascher T."/>
            <person name="Medema M.H."/>
            <person name="Devos D.P."/>
            <person name="Kaster A.-K."/>
            <person name="Ovreas L."/>
            <person name="Rohde M."/>
            <person name="Galperin M.Y."/>
            <person name="Jogler C."/>
        </authorList>
    </citation>
    <scope>NUCLEOTIDE SEQUENCE [LARGE SCALE GENOMIC DNA]</scope>
    <source>
        <strain evidence="4 5">K23_9</strain>
    </source>
</reference>
<dbReference type="GO" id="GO:0020037">
    <property type="term" value="F:heme binding"/>
    <property type="evidence" value="ECO:0007669"/>
    <property type="project" value="TreeGrafter"/>
</dbReference>
<evidence type="ECO:0000259" key="3">
    <source>
        <dbReference type="PROSITE" id="PS50905"/>
    </source>
</evidence>
<dbReference type="SUPFAM" id="SSF47240">
    <property type="entry name" value="Ferritin-like"/>
    <property type="match status" value="1"/>
</dbReference>
<evidence type="ECO:0000256" key="2">
    <source>
        <dbReference type="ARBA" id="ARBA00023004"/>
    </source>
</evidence>
<keyword evidence="2" id="KW-0408">Iron</keyword>
<protein>
    <submittedName>
        <fullName evidence="4">Bacterioferritin</fullName>
        <ecNumber evidence="4">1.16.3.1</ecNumber>
    </submittedName>
</protein>
<dbReference type="RefSeq" id="WP_145417124.1">
    <property type="nucleotide sequence ID" value="NZ_CP036526.1"/>
</dbReference>
<sequence length="154" mass="17226">MTDENKDSEIVAELIKAYWMELETVLNYLANSVNLDGVRAEEIKKSLAADVTEEMNHATQIANRIKTIDGVVPGSQQFSAGQTTLQPPADTTDVVTVIKGVIDAEEAAINQYNKIIKLCDGYDYVTQDMCITLLADEQHHRREFVGFLKEYEKA</sequence>
<dbReference type="Proteomes" id="UP000319817">
    <property type="component" value="Chromosome"/>
</dbReference>
<proteinExistence type="predicted"/>
<organism evidence="4 5">
    <name type="scientific">Stieleria marina</name>
    <dbReference type="NCBI Taxonomy" id="1930275"/>
    <lineage>
        <taxon>Bacteria</taxon>
        <taxon>Pseudomonadati</taxon>
        <taxon>Planctomycetota</taxon>
        <taxon>Planctomycetia</taxon>
        <taxon>Pirellulales</taxon>
        <taxon>Pirellulaceae</taxon>
        <taxon>Stieleria</taxon>
    </lineage>
</organism>
<accession>A0A517NR34</accession>
<keyword evidence="5" id="KW-1185">Reference proteome</keyword>
<dbReference type="GO" id="GO:0004322">
    <property type="term" value="F:ferroxidase activity"/>
    <property type="evidence" value="ECO:0007669"/>
    <property type="project" value="UniProtKB-EC"/>
</dbReference>
<evidence type="ECO:0000313" key="4">
    <source>
        <dbReference type="EMBL" id="QDT09586.1"/>
    </source>
</evidence>
<name>A0A517NR34_9BACT</name>
<feature type="domain" description="Ferritin-like diiron" evidence="3">
    <location>
        <begin position="4"/>
        <end position="154"/>
    </location>
</feature>
<dbReference type="GO" id="GO:0005829">
    <property type="term" value="C:cytosol"/>
    <property type="evidence" value="ECO:0007669"/>
    <property type="project" value="TreeGrafter"/>
</dbReference>
<dbReference type="GO" id="GO:0008199">
    <property type="term" value="F:ferric iron binding"/>
    <property type="evidence" value="ECO:0007669"/>
    <property type="project" value="InterPro"/>
</dbReference>
<dbReference type="EC" id="1.16.3.1" evidence="4"/>
<evidence type="ECO:0000256" key="1">
    <source>
        <dbReference type="ARBA" id="ARBA00022434"/>
    </source>
</evidence>
<keyword evidence="1" id="KW-0409">Iron storage</keyword>
<dbReference type="GO" id="GO:0006879">
    <property type="term" value="P:intracellular iron ion homeostasis"/>
    <property type="evidence" value="ECO:0007669"/>
    <property type="project" value="UniProtKB-KW"/>
</dbReference>
<dbReference type="EMBL" id="CP036526">
    <property type="protein sequence ID" value="QDT09586.1"/>
    <property type="molecule type" value="Genomic_DNA"/>
</dbReference>
<dbReference type="InterPro" id="IPR009040">
    <property type="entry name" value="Ferritin-like_diiron"/>
</dbReference>
<dbReference type="PANTHER" id="PTHR30295:SF1">
    <property type="entry name" value="DNA PROTECTION DURING STARVATION PROTEIN"/>
    <property type="match status" value="1"/>
</dbReference>
<dbReference type="PROSITE" id="PS50905">
    <property type="entry name" value="FERRITIN_LIKE"/>
    <property type="match status" value="1"/>
</dbReference>
<gene>
    <name evidence="4" type="primary">bfr_1</name>
    <name evidence="4" type="ORF">K239x_15320</name>
</gene>